<protein>
    <submittedName>
        <fullName evidence="1">Uncharacterized protein</fullName>
    </submittedName>
</protein>
<evidence type="ECO:0000313" key="2">
    <source>
        <dbReference type="Proteomes" id="UP001230649"/>
    </source>
</evidence>
<accession>A0ACC2WXT3</accession>
<dbReference type="EMBL" id="JASBWS010000003">
    <property type="protein sequence ID" value="KAJ9116559.1"/>
    <property type="molecule type" value="Genomic_DNA"/>
</dbReference>
<reference evidence="1" key="1">
    <citation type="submission" date="2023-04" db="EMBL/GenBank/DDBJ databases">
        <title>Draft Genome sequencing of Naganishia species isolated from polar environments using Oxford Nanopore Technology.</title>
        <authorList>
            <person name="Leo P."/>
            <person name="Venkateswaran K."/>
        </authorList>
    </citation>
    <scope>NUCLEOTIDE SEQUENCE</scope>
    <source>
        <strain evidence="1">MNA-CCFEE 5262</strain>
    </source>
</reference>
<organism evidence="1 2">
    <name type="scientific">Naganishia adeliensis</name>
    <dbReference type="NCBI Taxonomy" id="92952"/>
    <lineage>
        <taxon>Eukaryota</taxon>
        <taxon>Fungi</taxon>
        <taxon>Dikarya</taxon>
        <taxon>Basidiomycota</taxon>
        <taxon>Agaricomycotina</taxon>
        <taxon>Tremellomycetes</taxon>
        <taxon>Filobasidiales</taxon>
        <taxon>Filobasidiaceae</taxon>
        <taxon>Naganishia</taxon>
    </lineage>
</organism>
<comment type="caution">
    <text evidence="1">The sequence shown here is derived from an EMBL/GenBank/DDBJ whole genome shotgun (WGS) entry which is preliminary data.</text>
</comment>
<name>A0ACC2WXT3_9TREE</name>
<dbReference type="Proteomes" id="UP001230649">
    <property type="component" value="Unassembled WGS sequence"/>
</dbReference>
<evidence type="ECO:0000313" key="1">
    <source>
        <dbReference type="EMBL" id="KAJ9116559.1"/>
    </source>
</evidence>
<sequence>MEDDIPGNAQRPRSTTSASSNKERKLKWYEYLGRGMYMDVKSRLPYYVSDWTDAWNYRVVPATLVIFFANVLPGLAFSLDLIESTGEYGVQEVLLSTFMAAFVAAVFGGQPLLISGVTGPITVFNKTIYDIFVKNGSGGEGFNYHQFIGWVYLWGAILHWIAAFTNVRRASHNATVQPSQHTSAFLGIILALITLVLPHLFNMFYHSPFSHRHVRRFCADYGMPITIVAVSGLAYWGRFNTYVHVPDMRLPTNAAFQPAGGREWLVRFWNLPGKYVGIAFPFGFVLFILFYFDANVSSLIAQGSEFPLRKPPGFHWDFFLLGITTFIAGLLGVPAPNGLIPQAPMHTAALVVMGRDKKDEETVVEGDGALRREEKQDRQQEEVKEVPVAVVEQRVSNLVQGSICLVLMTGPFQTVLGQIPKGVLAGLFCYMGSDAIFSSQITTIFLFLIKDRHLTSPTDPLHQVRKSRLCMWMFIQLLGFAATFAITNTIAAIGFPVVIALLIPFRVLIIPKLSFFSPEELAILDGPVASPFTMASVGGSI</sequence>
<proteinExistence type="predicted"/>
<keyword evidence="2" id="KW-1185">Reference proteome</keyword>
<gene>
    <name evidence="1" type="ORF">QFC20_000491</name>
</gene>